<dbReference type="GO" id="GO:0008168">
    <property type="term" value="F:methyltransferase activity"/>
    <property type="evidence" value="ECO:0007669"/>
    <property type="project" value="UniProtKB-KW"/>
</dbReference>
<organism evidence="1 2">
    <name type="scientific">Jiulongibacter sediminis</name>
    <dbReference type="NCBI Taxonomy" id="1605367"/>
    <lineage>
        <taxon>Bacteria</taxon>
        <taxon>Pseudomonadati</taxon>
        <taxon>Bacteroidota</taxon>
        <taxon>Cytophagia</taxon>
        <taxon>Cytophagales</taxon>
        <taxon>Leadbetterellaceae</taxon>
        <taxon>Jiulongibacter</taxon>
    </lineage>
</organism>
<dbReference type="OrthoDB" id="5464618at2"/>
<evidence type="ECO:0000313" key="2">
    <source>
        <dbReference type="Proteomes" id="UP000050454"/>
    </source>
</evidence>
<dbReference type="PATRIC" id="fig|1605367.3.peg.1812"/>
<accession>A0A0P7BY88</accession>
<comment type="caution">
    <text evidence="1">The sequence shown here is derived from an EMBL/GenBank/DDBJ whole genome shotgun (WGS) entry which is preliminary data.</text>
</comment>
<dbReference type="RefSeq" id="WP_055143668.1">
    <property type="nucleotide sequence ID" value="NZ_JXSZ01000005.1"/>
</dbReference>
<dbReference type="GO" id="GO:0032259">
    <property type="term" value="P:methylation"/>
    <property type="evidence" value="ECO:0007669"/>
    <property type="project" value="UniProtKB-KW"/>
</dbReference>
<dbReference type="SUPFAM" id="SSF53335">
    <property type="entry name" value="S-adenosyl-L-methionine-dependent methyltransferases"/>
    <property type="match status" value="1"/>
</dbReference>
<dbReference type="InterPro" id="IPR029063">
    <property type="entry name" value="SAM-dependent_MTases_sf"/>
</dbReference>
<protein>
    <submittedName>
        <fullName evidence="1">SAM-dependent methyltransferase</fullName>
    </submittedName>
</protein>
<sequence length="256" mass="29358">MVRDYLKYQWKAKNEHSIHSPFVFEFYLDIIKNGQDIPEEAEIKALFEQLKKDERIIKIKDLGAGSKFGNNDQKKVARIASTAVKSLKWSKIIAGIVKKYEYKRCLELGTSLGFTTAMMSKASPYGKVYSFEGCSNTLGIAKEVFSRLNCQNVTPILGDLDQTLSHTLGQLDRVDFVFFDANHQCAPTLKYFRACLNKAHENSCFVFDDINWSDGMKEAWEEIKNHPKVTISIDFFQMGVVFFRAKQPKQHFILKA</sequence>
<keyword evidence="1" id="KW-0808">Transferase</keyword>
<proteinExistence type="predicted"/>
<keyword evidence="2" id="KW-1185">Reference proteome</keyword>
<evidence type="ECO:0000313" key="1">
    <source>
        <dbReference type="EMBL" id="KPM49469.1"/>
    </source>
</evidence>
<dbReference type="EMBL" id="LGTQ01000005">
    <property type="protein sequence ID" value="KPM49469.1"/>
    <property type="molecule type" value="Genomic_DNA"/>
</dbReference>
<dbReference type="Proteomes" id="UP000050454">
    <property type="component" value="Unassembled WGS sequence"/>
</dbReference>
<name>A0A0P7BY88_9BACT</name>
<dbReference type="Pfam" id="PF13578">
    <property type="entry name" value="Methyltransf_24"/>
    <property type="match status" value="1"/>
</dbReference>
<dbReference type="Gene3D" id="3.40.50.150">
    <property type="entry name" value="Vaccinia Virus protein VP39"/>
    <property type="match status" value="1"/>
</dbReference>
<reference evidence="1 2" key="1">
    <citation type="submission" date="2015-07" db="EMBL/GenBank/DDBJ databases">
        <title>The draft genome sequence of Leadbetterella sp. JN14-9.</title>
        <authorList>
            <person name="Liu Y."/>
            <person name="Du J."/>
            <person name="Shao Z."/>
        </authorList>
    </citation>
    <scope>NUCLEOTIDE SEQUENCE [LARGE SCALE GENOMIC DNA]</scope>
    <source>
        <strain evidence="1 2">JN14-9</strain>
    </source>
</reference>
<dbReference type="STRING" id="1605367.AFM12_02345"/>
<gene>
    <name evidence="1" type="ORF">AFM12_02345</name>
</gene>
<keyword evidence="1" id="KW-0489">Methyltransferase</keyword>
<dbReference type="AlphaFoldDB" id="A0A0P7BY88"/>